<dbReference type="InterPro" id="IPR000873">
    <property type="entry name" value="AMP-dep_synth/lig_dom"/>
</dbReference>
<accession>A0A8S4S854</accession>
<evidence type="ECO:0000313" key="7">
    <source>
        <dbReference type="EMBL" id="CAH2255790.1"/>
    </source>
</evidence>
<dbReference type="FunFam" id="3.30.300.30:FF:000007">
    <property type="entry name" value="4-coumarate--CoA ligase 2"/>
    <property type="match status" value="1"/>
</dbReference>
<dbReference type="PANTHER" id="PTHR24096:SF149">
    <property type="entry name" value="AMP-BINDING DOMAIN-CONTAINING PROTEIN-RELATED"/>
    <property type="match status" value="1"/>
</dbReference>
<comment type="caution">
    <text evidence="7">The sequence shown here is derived from an EMBL/GenBank/DDBJ whole genome shotgun (WGS) entry which is preliminary data.</text>
</comment>
<keyword evidence="4" id="KW-0576">Peroxisome</keyword>
<feature type="domain" description="AMP-dependent synthetase/ligase" evidence="5">
    <location>
        <begin position="32"/>
        <end position="391"/>
    </location>
</feature>
<keyword evidence="3" id="KW-0436">Ligase</keyword>
<dbReference type="PANTHER" id="PTHR24096">
    <property type="entry name" value="LONG-CHAIN-FATTY-ACID--COA LIGASE"/>
    <property type="match status" value="1"/>
</dbReference>
<evidence type="ECO:0000313" key="8">
    <source>
        <dbReference type="Proteomes" id="UP000838756"/>
    </source>
</evidence>
<dbReference type="Pfam" id="PF00501">
    <property type="entry name" value="AMP-binding"/>
    <property type="match status" value="1"/>
</dbReference>
<dbReference type="Proteomes" id="UP000838756">
    <property type="component" value="Unassembled WGS sequence"/>
</dbReference>
<dbReference type="EMBL" id="CAKXAJ010026095">
    <property type="protein sequence ID" value="CAH2255790.1"/>
    <property type="molecule type" value="Genomic_DNA"/>
</dbReference>
<dbReference type="OrthoDB" id="10253869at2759"/>
<dbReference type="InterPro" id="IPR025110">
    <property type="entry name" value="AMP-bd_C"/>
</dbReference>
<dbReference type="Gene3D" id="3.30.300.30">
    <property type="match status" value="1"/>
</dbReference>
<evidence type="ECO:0000256" key="2">
    <source>
        <dbReference type="ARBA" id="ARBA00006432"/>
    </source>
</evidence>
<feature type="domain" description="AMP-binding enzyme C-terminal" evidence="6">
    <location>
        <begin position="442"/>
        <end position="517"/>
    </location>
</feature>
<organism evidence="7 8">
    <name type="scientific">Pararge aegeria aegeria</name>
    <dbReference type="NCBI Taxonomy" id="348720"/>
    <lineage>
        <taxon>Eukaryota</taxon>
        <taxon>Metazoa</taxon>
        <taxon>Ecdysozoa</taxon>
        <taxon>Arthropoda</taxon>
        <taxon>Hexapoda</taxon>
        <taxon>Insecta</taxon>
        <taxon>Pterygota</taxon>
        <taxon>Neoptera</taxon>
        <taxon>Endopterygota</taxon>
        <taxon>Lepidoptera</taxon>
        <taxon>Glossata</taxon>
        <taxon>Ditrysia</taxon>
        <taxon>Papilionoidea</taxon>
        <taxon>Nymphalidae</taxon>
        <taxon>Satyrinae</taxon>
        <taxon>Satyrini</taxon>
        <taxon>Parargina</taxon>
        <taxon>Pararge</taxon>
    </lineage>
</organism>
<dbReference type="SUPFAM" id="SSF56801">
    <property type="entry name" value="Acetyl-CoA synthetase-like"/>
    <property type="match status" value="1"/>
</dbReference>
<proteinExistence type="inferred from homology"/>
<evidence type="ECO:0000259" key="5">
    <source>
        <dbReference type="Pfam" id="PF00501"/>
    </source>
</evidence>
<dbReference type="InterPro" id="IPR045851">
    <property type="entry name" value="AMP-bd_C_sf"/>
</dbReference>
<name>A0A8S4S854_9NEOP</name>
<evidence type="ECO:0000256" key="4">
    <source>
        <dbReference type="ARBA" id="ARBA00023140"/>
    </source>
</evidence>
<dbReference type="GO" id="GO:0005777">
    <property type="term" value="C:peroxisome"/>
    <property type="evidence" value="ECO:0007669"/>
    <property type="project" value="UniProtKB-SubCell"/>
</dbReference>
<dbReference type="AlphaFoldDB" id="A0A8S4S854"/>
<comment type="similarity">
    <text evidence="2">Belongs to the ATP-dependent AMP-binding enzyme family.</text>
</comment>
<keyword evidence="8" id="KW-1185">Reference proteome</keyword>
<dbReference type="Gene3D" id="3.40.50.12780">
    <property type="entry name" value="N-terminal domain of ligase-like"/>
    <property type="match status" value="1"/>
</dbReference>
<dbReference type="GO" id="GO:0016405">
    <property type="term" value="F:CoA-ligase activity"/>
    <property type="evidence" value="ECO:0007669"/>
    <property type="project" value="TreeGrafter"/>
</dbReference>
<dbReference type="InterPro" id="IPR042099">
    <property type="entry name" value="ANL_N_sf"/>
</dbReference>
<dbReference type="InterPro" id="IPR020845">
    <property type="entry name" value="AMP-binding_CS"/>
</dbReference>
<gene>
    <name evidence="7" type="primary">jg7126</name>
    <name evidence="7" type="ORF">PAEG_LOCUS22844</name>
</gene>
<sequence length="531" mass="59833">MPLTDEFCVFGDQNITVPVHLNFGKYILDRLRQMKDAVALINGTTGETLTIRQLLQYSVNLATSLTSLGIGNGDVVAIGSEKRITYLPTVLSVLFTGATCTPYGLDSGKAILRQKLSVAKPTHLICSKLFWERHEEVLNSCGSIKSYISFDCVPQNALTIKDLVAKDIDIERYEPVRVLGQVDTTFILYSSGTTGAPKGIRLTHLNSIMSSLPDNYKDEWNIQTAYILGEWNFNYDTFMTFKLLYAGKKVVYIDDVTILNILQCIEKYQINILMVLPYQLNLIIKAEALERFNLETLTIIYSRSTLLHKNTIEQVKQRLPKLQHILQGYGMTECGEPTSEIRAVKGPRPGSVGMAAPGITIKIVDLKNDIKLGPNQSGEIRVRGPMLMKEYIGLDPSIYLDEEGFLKTGDVGYYDDDKYLYIVERMKYLINYQGNKIAPLQLENLLEMHPNVLEASVIGKPDPDDGEIPMAFVVKRLESEVTEEELLDYLASEVPKYMQLKGGVKFIDKLPRSPRGKILRRHLGEMLNQFP</sequence>
<reference evidence="7" key="1">
    <citation type="submission" date="2022-03" db="EMBL/GenBank/DDBJ databases">
        <authorList>
            <person name="Lindestad O."/>
        </authorList>
    </citation>
    <scope>NUCLEOTIDE SEQUENCE</scope>
</reference>
<dbReference type="PROSITE" id="PS00455">
    <property type="entry name" value="AMP_BINDING"/>
    <property type="match status" value="1"/>
</dbReference>
<evidence type="ECO:0000256" key="3">
    <source>
        <dbReference type="ARBA" id="ARBA00022598"/>
    </source>
</evidence>
<dbReference type="Pfam" id="PF13193">
    <property type="entry name" value="AMP-binding_C"/>
    <property type="match status" value="1"/>
</dbReference>
<comment type="subcellular location">
    <subcellularLocation>
        <location evidence="1">Peroxisome</location>
    </subcellularLocation>
</comment>
<evidence type="ECO:0000256" key="1">
    <source>
        <dbReference type="ARBA" id="ARBA00004275"/>
    </source>
</evidence>
<evidence type="ECO:0000259" key="6">
    <source>
        <dbReference type="Pfam" id="PF13193"/>
    </source>
</evidence>
<protein>
    <submittedName>
        <fullName evidence="7">Jg7126 protein</fullName>
    </submittedName>
</protein>